<name>A0AAV8PPK3_ENSVE</name>
<evidence type="ECO:0000313" key="6">
    <source>
        <dbReference type="Proteomes" id="UP001222027"/>
    </source>
</evidence>
<dbReference type="Proteomes" id="UP001222027">
    <property type="component" value="Unassembled WGS sequence"/>
</dbReference>
<feature type="region of interest" description="Disordered" evidence="3">
    <location>
        <begin position="292"/>
        <end position="384"/>
    </location>
</feature>
<sequence length="384" mass="40918">MRIRKRPSSSSSSSSSSSTSTCFSLPSLAPLRVSQDPSLQDHHPPNSSAGGPVGERLHPVPDLPLDPHELGENPNRGRSVVDPFHSDPYPDAKAPSSSGSAQVPKEVEEEEVVMVDSSERWLAQANGSNRTSVSSGAAASEAAQPGETVSPQKNTRGGDENGNGDGGFEGKLRETEKKVKAKARTSSGPASANNNCTSVKDSDKEGCDGGAAVVRAGNGTNVNGKRRRSPAVLMEGSRCSRVNGRGWRCCQQTLVGYSLCEHHLGKGRLRSMSSVRGQLGTSKPKWSIDIRNDSVVPLTSPQKQEEEERRPRNQPGIAFDTGVDNIKEEEEARKKRKKTGMVKARSISSLLDNTNHSVLPSSPTQAPEVASLPPYHGSEARSVS</sequence>
<feature type="compositionally biased region" description="Polar residues" evidence="3">
    <location>
        <begin position="184"/>
        <end position="199"/>
    </location>
</feature>
<evidence type="ECO:0000313" key="5">
    <source>
        <dbReference type="EMBL" id="KAJ8461469.1"/>
    </source>
</evidence>
<feature type="compositionally biased region" description="Low complexity" evidence="3">
    <location>
        <begin position="132"/>
        <end position="143"/>
    </location>
</feature>
<gene>
    <name evidence="5" type="ORF">OPV22_034395</name>
</gene>
<dbReference type="PANTHER" id="PTHR34122">
    <property type="entry name" value="EXPRESSED PROTEIN-RELATED"/>
    <property type="match status" value="1"/>
</dbReference>
<dbReference type="AlphaFoldDB" id="A0AAV8PPK3"/>
<keyword evidence="1" id="KW-0539">Nucleus</keyword>
<dbReference type="Pfam" id="PF08879">
    <property type="entry name" value="WRC"/>
    <property type="match status" value="1"/>
</dbReference>
<protein>
    <recommendedName>
        <fullName evidence="4">WRC domain-containing protein</fullName>
    </recommendedName>
</protein>
<feature type="compositionally biased region" description="Low complexity" evidence="3">
    <location>
        <begin position="8"/>
        <end position="21"/>
    </location>
</feature>
<organism evidence="5 6">
    <name type="scientific">Ensete ventricosum</name>
    <name type="common">Abyssinian banana</name>
    <name type="synonym">Musa ensete</name>
    <dbReference type="NCBI Taxonomy" id="4639"/>
    <lineage>
        <taxon>Eukaryota</taxon>
        <taxon>Viridiplantae</taxon>
        <taxon>Streptophyta</taxon>
        <taxon>Embryophyta</taxon>
        <taxon>Tracheophyta</taxon>
        <taxon>Spermatophyta</taxon>
        <taxon>Magnoliopsida</taxon>
        <taxon>Liliopsida</taxon>
        <taxon>Zingiberales</taxon>
        <taxon>Musaceae</taxon>
        <taxon>Ensete</taxon>
    </lineage>
</organism>
<accession>A0AAV8PPK3</accession>
<feature type="region of interest" description="Disordered" evidence="3">
    <location>
        <begin position="1"/>
        <end position="206"/>
    </location>
</feature>
<dbReference type="PROSITE" id="PS51667">
    <property type="entry name" value="WRC"/>
    <property type="match status" value="1"/>
</dbReference>
<evidence type="ECO:0000256" key="3">
    <source>
        <dbReference type="SAM" id="MobiDB-lite"/>
    </source>
</evidence>
<evidence type="ECO:0000256" key="2">
    <source>
        <dbReference type="PROSITE-ProRule" id="PRU01002"/>
    </source>
</evidence>
<comment type="caution">
    <text evidence="5">The sequence shown here is derived from an EMBL/GenBank/DDBJ whole genome shotgun (WGS) entry which is preliminary data.</text>
</comment>
<dbReference type="InterPro" id="IPR014977">
    <property type="entry name" value="WRC_dom"/>
</dbReference>
<keyword evidence="6" id="KW-1185">Reference proteome</keyword>
<feature type="compositionally biased region" description="Basic and acidic residues" evidence="3">
    <location>
        <begin position="55"/>
        <end position="71"/>
    </location>
</feature>
<feature type="compositionally biased region" description="Polar residues" evidence="3">
    <location>
        <begin position="346"/>
        <end position="365"/>
    </location>
</feature>
<feature type="compositionally biased region" description="Basic and acidic residues" evidence="3">
    <location>
        <begin position="168"/>
        <end position="178"/>
    </location>
</feature>
<evidence type="ECO:0000259" key="4">
    <source>
        <dbReference type="PROSITE" id="PS51667"/>
    </source>
</evidence>
<proteinExistence type="predicted"/>
<feature type="domain" description="WRC" evidence="4">
    <location>
        <begin position="233"/>
        <end position="277"/>
    </location>
</feature>
<dbReference type="EMBL" id="JAQQAF010000009">
    <property type="protein sequence ID" value="KAJ8461469.1"/>
    <property type="molecule type" value="Genomic_DNA"/>
</dbReference>
<evidence type="ECO:0000256" key="1">
    <source>
        <dbReference type="ARBA" id="ARBA00023242"/>
    </source>
</evidence>
<comment type="caution">
    <text evidence="2">Lacks conserved residue(s) required for the propagation of feature annotation.</text>
</comment>
<dbReference type="PANTHER" id="PTHR34122:SF1">
    <property type="entry name" value="EXPRESSED PROTEIN"/>
    <property type="match status" value="1"/>
</dbReference>
<reference evidence="5 6" key="1">
    <citation type="submission" date="2022-12" db="EMBL/GenBank/DDBJ databases">
        <title>Chromosome-scale assembly of the Ensete ventricosum genome.</title>
        <authorList>
            <person name="Dussert Y."/>
            <person name="Stocks J."/>
            <person name="Wendawek A."/>
            <person name="Woldeyes F."/>
            <person name="Nichols R.A."/>
            <person name="Borrell J.S."/>
        </authorList>
    </citation>
    <scope>NUCLEOTIDE SEQUENCE [LARGE SCALE GENOMIC DNA]</scope>
    <source>
        <strain evidence="6">cv. Maze</strain>
        <tissue evidence="5">Seeds</tissue>
    </source>
</reference>